<feature type="compositionally biased region" description="Polar residues" evidence="3">
    <location>
        <begin position="144"/>
        <end position="156"/>
    </location>
</feature>
<keyword evidence="6" id="KW-1185">Reference proteome</keyword>
<protein>
    <submittedName>
        <fullName evidence="5">GNAT family N-acetyltransferase</fullName>
    </submittedName>
</protein>
<keyword evidence="2" id="KW-0012">Acyltransferase</keyword>
<dbReference type="InterPro" id="IPR050832">
    <property type="entry name" value="Bact_Acetyltransf"/>
</dbReference>
<accession>A0A8J7DX52</accession>
<sequence>MCDLNIVVVSYSQALREIQKIRRTVFQEEQGVAPELEFDGQDDIAEHFLAYWQGQAVGTARMRQLDESTVKIERLAVLKSARGQGIGRKLMEKVLDRAISQNYSKAVANAQEYVKSLYEKLGFEPVGERFEEAGIPHRKMVKQLSDSTPRSSGEQP</sequence>
<evidence type="ECO:0000256" key="2">
    <source>
        <dbReference type="ARBA" id="ARBA00023315"/>
    </source>
</evidence>
<dbReference type="SUPFAM" id="SSF55729">
    <property type="entry name" value="Acyl-CoA N-acyltransferases (Nat)"/>
    <property type="match status" value="1"/>
</dbReference>
<gene>
    <name evidence="5" type="ORF">IQ249_11655</name>
</gene>
<evidence type="ECO:0000313" key="6">
    <source>
        <dbReference type="Proteomes" id="UP000654482"/>
    </source>
</evidence>
<comment type="caution">
    <text evidence="5">The sequence shown here is derived from an EMBL/GenBank/DDBJ whole genome shotgun (WGS) entry which is preliminary data.</text>
</comment>
<dbReference type="Gene3D" id="3.40.630.30">
    <property type="match status" value="1"/>
</dbReference>
<dbReference type="PANTHER" id="PTHR43877">
    <property type="entry name" value="AMINOALKYLPHOSPHONATE N-ACETYLTRANSFERASE-RELATED-RELATED"/>
    <property type="match status" value="1"/>
</dbReference>
<dbReference type="InterPro" id="IPR016181">
    <property type="entry name" value="Acyl_CoA_acyltransferase"/>
</dbReference>
<dbReference type="Pfam" id="PF13673">
    <property type="entry name" value="Acetyltransf_10"/>
    <property type="match status" value="1"/>
</dbReference>
<proteinExistence type="predicted"/>
<dbReference type="EMBL" id="JADEWZ010000015">
    <property type="protein sequence ID" value="MBE9116555.1"/>
    <property type="molecule type" value="Genomic_DNA"/>
</dbReference>
<evidence type="ECO:0000313" key="5">
    <source>
        <dbReference type="EMBL" id="MBE9116555.1"/>
    </source>
</evidence>
<dbReference type="CDD" id="cd04301">
    <property type="entry name" value="NAT_SF"/>
    <property type="match status" value="1"/>
</dbReference>
<dbReference type="PROSITE" id="PS51186">
    <property type="entry name" value="GNAT"/>
    <property type="match status" value="1"/>
</dbReference>
<feature type="region of interest" description="Disordered" evidence="3">
    <location>
        <begin position="137"/>
        <end position="156"/>
    </location>
</feature>
<name>A0A8J7DX52_9CYAN</name>
<dbReference type="Proteomes" id="UP000654482">
    <property type="component" value="Unassembled WGS sequence"/>
</dbReference>
<evidence type="ECO:0000256" key="1">
    <source>
        <dbReference type="ARBA" id="ARBA00022679"/>
    </source>
</evidence>
<dbReference type="InterPro" id="IPR000182">
    <property type="entry name" value="GNAT_dom"/>
</dbReference>
<dbReference type="GO" id="GO:0016747">
    <property type="term" value="F:acyltransferase activity, transferring groups other than amino-acyl groups"/>
    <property type="evidence" value="ECO:0007669"/>
    <property type="project" value="InterPro"/>
</dbReference>
<dbReference type="AlphaFoldDB" id="A0A8J7DX52"/>
<reference evidence="5" key="1">
    <citation type="submission" date="2020-10" db="EMBL/GenBank/DDBJ databases">
        <authorList>
            <person name="Castelo-Branco R."/>
            <person name="Eusebio N."/>
            <person name="Adriana R."/>
            <person name="Vieira A."/>
            <person name="Brugerolle De Fraissinette N."/>
            <person name="Rezende De Castro R."/>
            <person name="Schneider M.P."/>
            <person name="Vasconcelos V."/>
            <person name="Leao P.N."/>
        </authorList>
    </citation>
    <scope>NUCLEOTIDE SEQUENCE</scope>
    <source>
        <strain evidence="5">LEGE 07157</strain>
    </source>
</reference>
<feature type="domain" description="N-acetyltransferase" evidence="4">
    <location>
        <begin position="6"/>
        <end position="145"/>
    </location>
</feature>
<keyword evidence="1" id="KW-0808">Transferase</keyword>
<evidence type="ECO:0000256" key="3">
    <source>
        <dbReference type="SAM" id="MobiDB-lite"/>
    </source>
</evidence>
<dbReference type="RefSeq" id="WP_194029643.1">
    <property type="nucleotide sequence ID" value="NZ_JADEWZ010000015.1"/>
</dbReference>
<evidence type="ECO:0000259" key="4">
    <source>
        <dbReference type="PROSITE" id="PS51186"/>
    </source>
</evidence>
<organism evidence="5 6">
    <name type="scientific">Lusitaniella coriacea LEGE 07157</name>
    <dbReference type="NCBI Taxonomy" id="945747"/>
    <lineage>
        <taxon>Bacteria</taxon>
        <taxon>Bacillati</taxon>
        <taxon>Cyanobacteriota</taxon>
        <taxon>Cyanophyceae</taxon>
        <taxon>Spirulinales</taxon>
        <taxon>Lusitaniellaceae</taxon>
        <taxon>Lusitaniella</taxon>
    </lineage>
</organism>